<evidence type="ECO:0000313" key="3">
    <source>
        <dbReference type="Proteomes" id="UP000030786"/>
    </source>
</evidence>
<keyword evidence="1" id="KW-0812">Transmembrane</keyword>
<feature type="transmembrane region" description="Helical" evidence="1">
    <location>
        <begin position="183"/>
        <end position="203"/>
    </location>
</feature>
<feature type="transmembrane region" description="Helical" evidence="1">
    <location>
        <begin position="113"/>
        <end position="135"/>
    </location>
</feature>
<protein>
    <recommendedName>
        <fullName evidence="4">O-antigen polymerase</fullName>
    </recommendedName>
</protein>
<keyword evidence="1" id="KW-1133">Transmembrane helix</keyword>
<evidence type="ECO:0008006" key="4">
    <source>
        <dbReference type="Google" id="ProtNLM"/>
    </source>
</evidence>
<evidence type="ECO:0000256" key="1">
    <source>
        <dbReference type="SAM" id="Phobius"/>
    </source>
</evidence>
<feature type="transmembrane region" description="Helical" evidence="1">
    <location>
        <begin position="371"/>
        <end position="391"/>
    </location>
</feature>
<feature type="transmembrane region" description="Helical" evidence="1">
    <location>
        <begin position="232"/>
        <end position="252"/>
    </location>
</feature>
<feature type="transmembrane region" description="Helical" evidence="1">
    <location>
        <begin position="209"/>
        <end position="225"/>
    </location>
</feature>
<gene>
    <name evidence="2" type="ORF">M666_12300</name>
</gene>
<dbReference type="AlphaFoldDB" id="A0AAU8RIR1"/>
<keyword evidence="1" id="KW-0472">Membrane</keyword>
<dbReference type="GeneID" id="78061520"/>
<feature type="transmembrane region" description="Helical" evidence="1">
    <location>
        <begin position="79"/>
        <end position="101"/>
    </location>
</feature>
<name>A0AAU8RIR1_9FLAO</name>
<organism evidence="2 3">
    <name type="scientific">Cellulophaga baltica 18</name>
    <dbReference type="NCBI Taxonomy" id="1348584"/>
    <lineage>
        <taxon>Bacteria</taxon>
        <taxon>Pseudomonadati</taxon>
        <taxon>Bacteroidota</taxon>
        <taxon>Flavobacteriia</taxon>
        <taxon>Flavobacteriales</taxon>
        <taxon>Flavobacteriaceae</taxon>
        <taxon>Cellulophaga</taxon>
    </lineage>
</organism>
<proteinExistence type="predicted"/>
<evidence type="ECO:0000313" key="2">
    <source>
        <dbReference type="EMBL" id="AIZ42298.1"/>
    </source>
</evidence>
<feature type="transmembrane region" description="Helical" evidence="1">
    <location>
        <begin position="155"/>
        <end position="176"/>
    </location>
</feature>
<reference evidence="2 3" key="1">
    <citation type="journal article" date="2014" name="Environ. Microbiol.">
        <title>Contrasting genomic patterns and infection strategies of two co-existing Bacteroidetes podovirus genera.</title>
        <authorList>
            <person name="Holmfeldt K."/>
            <person name="Howard-Varona C."/>
            <person name="Solonenko N."/>
            <person name="Sullivan M.B."/>
        </authorList>
    </citation>
    <scope>NUCLEOTIDE SEQUENCE [LARGE SCALE GENOMIC DNA]</scope>
    <source>
        <strain evidence="2 3">18</strain>
    </source>
</reference>
<dbReference type="EMBL" id="CP009976">
    <property type="protein sequence ID" value="AIZ42298.1"/>
    <property type="molecule type" value="Genomic_DNA"/>
</dbReference>
<dbReference type="RefSeq" id="WP_029446083.1">
    <property type="nucleotide sequence ID" value="NZ_CP009976.1"/>
</dbReference>
<feature type="transmembrane region" description="Helical" evidence="1">
    <location>
        <begin position="312"/>
        <end position="333"/>
    </location>
</feature>
<feature type="transmembrane region" description="Helical" evidence="1">
    <location>
        <begin position="7"/>
        <end position="24"/>
    </location>
</feature>
<sequence length="395" mass="45316">MKNLIKYIKSIGIAPLLLIIIYLLNPFNYGFLIGYILVPVILFDSDFIKKNLDTDFYILLLFSVIYGLFYSFGAENSLGTQYIFIYMITPPVFYLFGKYLIKDKILNQNNIFYIILCVVTVFSLSAVISVFLNFHEGGFAQLDRTIPMFWNGAPVSATIMGGFLTFNMCIPALLISNQGKKGIIFNILLSTLFAITLVCVLRLGSRTQLGIFLITTIISLIYVIPKQSFKRNLLLFVFIGAIIFFITKNISFDLNQDWLTTFADRMDKGGSDIASGGGRTERWEKSFRNLFEKPLGWDVREFGYSHNLWLDVLRVSGFIPFFLLVIFSIKSLIQIRKIVLLKPNNILLNSQIIIYSIAFFLLFMVEPIFEGLFTFFVLFCLFKGSINKYYLNNLN</sequence>
<accession>A0AAU8RIR1</accession>
<dbReference type="KEGG" id="cbat:M666_12300"/>
<feature type="transmembrane region" description="Helical" evidence="1">
    <location>
        <begin position="55"/>
        <end position="73"/>
    </location>
</feature>
<feature type="transmembrane region" description="Helical" evidence="1">
    <location>
        <begin position="345"/>
        <end position="365"/>
    </location>
</feature>
<dbReference type="Proteomes" id="UP000030786">
    <property type="component" value="Chromosome"/>
</dbReference>